<evidence type="ECO:0000256" key="4">
    <source>
        <dbReference type="PROSITE-ProRule" id="PRU00708"/>
    </source>
</evidence>
<evidence type="ECO:0000256" key="5">
    <source>
        <dbReference type="SAM" id="MobiDB-lite"/>
    </source>
</evidence>
<feature type="compositionally biased region" description="Acidic residues" evidence="5">
    <location>
        <begin position="543"/>
        <end position="568"/>
    </location>
</feature>
<feature type="repeat" description="PPR" evidence="4">
    <location>
        <begin position="206"/>
        <end position="240"/>
    </location>
</feature>
<protein>
    <submittedName>
        <fullName evidence="6">Pentatricopeptide repeat-containing protein</fullName>
    </submittedName>
</protein>
<feature type="repeat" description="PPR" evidence="4">
    <location>
        <begin position="136"/>
        <end position="170"/>
    </location>
</feature>
<dbReference type="OrthoDB" id="185373at2759"/>
<dbReference type="Pfam" id="PF13041">
    <property type="entry name" value="PPR_2"/>
    <property type="match status" value="2"/>
</dbReference>
<feature type="repeat" description="PPR" evidence="4">
    <location>
        <begin position="346"/>
        <end position="380"/>
    </location>
</feature>
<dbReference type="SUPFAM" id="SSF48452">
    <property type="entry name" value="TPR-like"/>
    <property type="match status" value="1"/>
</dbReference>
<feature type="repeat" description="PPR" evidence="4">
    <location>
        <begin position="416"/>
        <end position="450"/>
    </location>
</feature>
<keyword evidence="2" id="KW-0677">Repeat</keyword>
<dbReference type="Gene3D" id="1.25.40.10">
    <property type="entry name" value="Tetratricopeptide repeat domain"/>
    <property type="match status" value="3"/>
</dbReference>
<keyword evidence="3" id="KW-0809">Transit peptide</keyword>
<feature type="repeat" description="PPR" evidence="4">
    <location>
        <begin position="244"/>
        <end position="278"/>
    </location>
</feature>
<dbReference type="AlphaFoldDB" id="A0A833QPC5"/>
<dbReference type="Pfam" id="PF01535">
    <property type="entry name" value="PPR"/>
    <property type="match status" value="1"/>
</dbReference>
<feature type="repeat" description="PPR" evidence="4">
    <location>
        <begin position="381"/>
        <end position="415"/>
    </location>
</feature>
<dbReference type="PANTHER" id="PTHR47447:SF21">
    <property type="entry name" value="PENTACOTRIPEPTIDE-REPEAT REGION OF PRORP DOMAIN-CONTAINING PROTEIN"/>
    <property type="match status" value="1"/>
</dbReference>
<accession>A0A833QPC5</accession>
<dbReference type="Pfam" id="PF13812">
    <property type="entry name" value="PPR_3"/>
    <property type="match status" value="2"/>
</dbReference>
<proteinExistence type="inferred from homology"/>
<dbReference type="EMBL" id="SWLB01000019">
    <property type="protein sequence ID" value="KAF3325687.1"/>
    <property type="molecule type" value="Genomic_DNA"/>
</dbReference>
<evidence type="ECO:0000256" key="2">
    <source>
        <dbReference type="ARBA" id="ARBA00022737"/>
    </source>
</evidence>
<dbReference type="PANTHER" id="PTHR47447">
    <property type="entry name" value="OS03G0856100 PROTEIN"/>
    <property type="match status" value="1"/>
</dbReference>
<evidence type="ECO:0000313" key="7">
    <source>
        <dbReference type="Proteomes" id="UP000623129"/>
    </source>
</evidence>
<keyword evidence="7" id="KW-1185">Reference proteome</keyword>
<evidence type="ECO:0000256" key="1">
    <source>
        <dbReference type="ARBA" id="ARBA00007626"/>
    </source>
</evidence>
<gene>
    <name evidence="6" type="ORF">FCM35_KLT08767</name>
</gene>
<feature type="repeat" description="PPR" evidence="4">
    <location>
        <begin position="451"/>
        <end position="485"/>
    </location>
</feature>
<feature type="region of interest" description="Disordered" evidence="5">
    <location>
        <begin position="516"/>
        <end position="570"/>
    </location>
</feature>
<comment type="caution">
    <text evidence="6">The sequence shown here is derived from an EMBL/GenBank/DDBJ whole genome shotgun (WGS) entry which is preliminary data.</text>
</comment>
<reference evidence="6" key="1">
    <citation type="submission" date="2020-01" db="EMBL/GenBank/DDBJ databases">
        <title>Genome sequence of Kobresia littledalei, the first chromosome-level genome in the family Cyperaceae.</title>
        <authorList>
            <person name="Qu G."/>
        </authorList>
    </citation>
    <scope>NUCLEOTIDE SEQUENCE</scope>
    <source>
        <strain evidence="6">C.B.Clarke</strain>
        <tissue evidence="6">Leaf</tissue>
    </source>
</reference>
<sequence>MEAIGSQSLLSFSSNIRKTKLPISLQNLKTKDHARRLEVVCYDMLAPRKFMRKKKKEEIFANPADEIRQKNWRKMMTEIEQSGSAVESLRKQKNKVEVLPRELVLGTLIRFKQLKKWDIVSEILEWLRTQHWWSFSEMDFLMLITAYGKLASFKKAERLMKYMNKSGFAPSVISHTALMEAYGRAKQYTKAETIFRGMQSVGPSPSPLTYQIILKTFVEGDKYEEAEAVFESLLKEESSPFKPDQKMYHMMIYMYKKAGNYKQAQKLFFEMTKRGIPQTTVTFNSLMSFETDYKEVSNIYDQMHRSGANPDVLSYSILIRAYGKARRESEALAVFEEMLDAGVMPTRKAYNILLDAFAISGMVEEAKTVFKKMRRNRCEPDLYSYTTMVAAYVNACDMVGAEKFFRRLKDDGLRPNVVAYGTLMKGYAKQNNLEKVVRVYERMLVQGVNPNTTIYTTIMDAHGKSLDFGSAVAWYKQMVEKKIEPDKKANNILLSLAQTPEEKQEANELVGIEASPEQLELQGGEGNAIEGNLRKEDNKETTNDSDEISADDYCSDDDDDDDVNEDDLNLVSFKEKQELTLAN</sequence>
<evidence type="ECO:0000256" key="3">
    <source>
        <dbReference type="ARBA" id="ARBA00022946"/>
    </source>
</evidence>
<feature type="repeat" description="PPR" evidence="4">
    <location>
        <begin position="311"/>
        <end position="345"/>
    </location>
</feature>
<feature type="repeat" description="PPR" evidence="4">
    <location>
        <begin position="171"/>
        <end position="205"/>
    </location>
</feature>
<name>A0A833QPC5_9POAL</name>
<dbReference type="InterPro" id="IPR002885">
    <property type="entry name" value="PPR_rpt"/>
</dbReference>
<dbReference type="PROSITE" id="PS51375">
    <property type="entry name" value="PPR"/>
    <property type="match status" value="9"/>
</dbReference>
<organism evidence="6 7">
    <name type="scientific">Carex littledalei</name>
    <dbReference type="NCBI Taxonomy" id="544730"/>
    <lineage>
        <taxon>Eukaryota</taxon>
        <taxon>Viridiplantae</taxon>
        <taxon>Streptophyta</taxon>
        <taxon>Embryophyta</taxon>
        <taxon>Tracheophyta</taxon>
        <taxon>Spermatophyta</taxon>
        <taxon>Magnoliopsida</taxon>
        <taxon>Liliopsida</taxon>
        <taxon>Poales</taxon>
        <taxon>Cyperaceae</taxon>
        <taxon>Cyperoideae</taxon>
        <taxon>Cariceae</taxon>
        <taxon>Carex</taxon>
        <taxon>Carex subgen. Euthyceras</taxon>
    </lineage>
</organism>
<dbReference type="NCBIfam" id="TIGR00756">
    <property type="entry name" value="PPR"/>
    <property type="match status" value="8"/>
</dbReference>
<feature type="compositionally biased region" description="Basic and acidic residues" evidence="5">
    <location>
        <begin position="532"/>
        <end position="542"/>
    </location>
</feature>
<dbReference type="Proteomes" id="UP000623129">
    <property type="component" value="Unassembled WGS sequence"/>
</dbReference>
<evidence type="ECO:0000313" key="6">
    <source>
        <dbReference type="EMBL" id="KAF3325687.1"/>
    </source>
</evidence>
<comment type="similarity">
    <text evidence="1">Belongs to the PPR family. P subfamily.</text>
</comment>
<dbReference type="InterPro" id="IPR011990">
    <property type="entry name" value="TPR-like_helical_dom_sf"/>
</dbReference>